<dbReference type="Pfam" id="PF00106">
    <property type="entry name" value="adh_short"/>
    <property type="match status" value="1"/>
</dbReference>
<comment type="caution">
    <text evidence="4">The sequence shown here is derived from an EMBL/GenBank/DDBJ whole genome shotgun (WGS) entry which is preliminary data.</text>
</comment>
<reference evidence="4 5" key="1">
    <citation type="submission" date="2018-12" db="EMBL/GenBank/DDBJ databases">
        <title>Mesorhizobium carbonis sp. nov., isolated from coal mine water.</title>
        <authorList>
            <person name="Xin W."/>
            <person name="Xu Z."/>
            <person name="Xiang F."/>
            <person name="Zhang J."/>
            <person name="Xi L."/>
            <person name="Liu J."/>
        </authorList>
    </citation>
    <scope>NUCLEOTIDE SEQUENCE [LARGE SCALE GENOMIC DNA]</scope>
    <source>
        <strain evidence="4 5">B2.3</strain>
    </source>
</reference>
<dbReference type="CDD" id="cd05233">
    <property type="entry name" value="SDR_c"/>
    <property type="match status" value="1"/>
</dbReference>
<dbReference type="InterPro" id="IPR036291">
    <property type="entry name" value="NAD(P)-bd_dom_sf"/>
</dbReference>
<organism evidence="4 5">
    <name type="scientific">Aquibium carbonis</name>
    <dbReference type="NCBI Taxonomy" id="2495581"/>
    <lineage>
        <taxon>Bacteria</taxon>
        <taxon>Pseudomonadati</taxon>
        <taxon>Pseudomonadota</taxon>
        <taxon>Alphaproteobacteria</taxon>
        <taxon>Hyphomicrobiales</taxon>
        <taxon>Phyllobacteriaceae</taxon>
        <taxon>Aquibium</taxon>
    </lineage>
</organism>
<dbReference type="PANTHER" id="PTHR43008">
    <property type="entry name" value="BENZIL REDUCTASE"/>
    <property type="match status" value="1"/>
</dbReference>
<gene>
    <name evidence="4" type="ORF">EJC49_07640</name>
</gene>
<dbReference type="RefSeq" id="WP_126698922.1">
    <property type="nucleotide sequence ID" value="NZ_RWKW01000027.1"/>
</dbReference>
<dbReference type="AlphaFoldDB" id="A0A3S0G9V8"/>
<evidence type="ECO:0000256" key="3">
    <source>
        <dbReference type="RuleBase" id="RU000363"/>
    </source>
</evidence>
<evidence type="ECO:0000313" key="5">
    <source>
        <dbReference type="Proteomes" id="UP000278398"/>
    </source>
</evidence>
<dbReference type="PANTHER" id="PTHR43008:SF4">
    <property type="entry name" value="CHAIN DEHYDROGENASE, PUTATIVE (AFU_ORTHOLOGUE AFUA_4G08710)-RELATED"/>
    <property type="match status" value="1"/>
</dbReference>
<comment type="similarity">
    <text evidence="1 3">Belongs to the short-chain dehydrogenases/reductases (SDR) family.</text>
</comment>
<accession>A0A3S0G9V8</accession>
<keyword evidence="5" id="KW-1185">Reference proteome</keyword>
<name>A0A3S0G9V8_9HYPH</name>
<dbReference type="Proteomes" id="UP000278398">
    <property type="component" value="Unassembled WGS sequence"/>
</dbReference>
<dbReference type="SUPFAM" id="SSF51735">
    <property type="entry name" value="NAD(P)-binding Rossmann-fold domains"/>
    <property type="match status" value="1"/>
</dbReference>
<evidence type="ECO:0000256" key="1">
    <source>
        <dbReference type="ARBA" id="ARBA00006484"/>
    </source>
</evidence>
<dbReference type="Gene3D" id="3.40.50.720">
    <property type="entry name" value="NAD(P)-binding Rossmann-like Domain"/>
    <property type="match status" value="1"/>
</dbReference>
<dbReference type="EMBL" id="RWKW01000027">
    <property type="protein sequence ID" value="RST87010.1"/>
    <property type="molecule type" value="Genomic_DNA"/>
</dbReference>
<proteinExistence type="inferred from homology"/>
<evidence type="ECO:0000313" key="4">
    <source>
        <dbReference type="EMBL" id="RST87010.1"/>
    </source>
</evidence>
<dbReference type="PRINTS" id="PR00081">
    <property type="entry name" value="GDHRDH"/>
</dbReference>
<dbReference type="PRINTS" id="PR00080">
    <property type="entry name" value="SDRFAMILY"/>
</dbReference>
<dbReference type="InterPro" id="IPR002347">
    <property type="entry name" value="SDR_fam"/>
</dbReference>
<sequence length="240" mass="24989">MGAERNSSRPARILITGATSGIGLALVRRHAPKARVLAGGRRAAADAHGVLPDGVSYVQADQREPERAVAAILGGLDELGWDGLDLAILNAGIGHAVDPAEETPSMLRDVLDTNLFAAIALAQALLARLEAGQGRLVLIGSTAHKGAPGFASYAAAKAGLHGFARALSEEWKGRVAVQVIHPGPTDTGMHARAGHDPGRVARLFARTETMARLIDRLIAGGRTVETISFARFLGRGQGGR</sequence>
<dbReference type="OrthoDB" id="9810734at2"/>
<dbReference type="GO" id="GO:0050664">
    <property type="term" value="F:oxidoreductase activity, acting on NAD(P)H, oxygen as acceptor"/>
    <property type="evidence" value="ECO:0007669"/>
    <property type="project" value="TreeGrafter"/>
</dbReference>
<keyword evidence="2" id="KW-0560">Oxidoreductase</keyword>
<evidence type="ECO:0000256" key="2">
    <source>
        <dbReference type="ARBA" id="ARBA00023002"/>
    </source>
</evidence>
<protein>
    <submittedName>
        <fullName evidence="4">SDR family oxidoreductase</fullName>
    </submittedName>
</protein>